<reference evidence="2 3" key="1">
    <citation type="submission" date="2019-03" db="EMBL/GenBank/DDBJ databases">
        <title>Cellulosimicrobium funkei JCM14302 Assembly.</title>
        <authorList>
            <person name="Dou T."/>
        </authorList>
    </citation>
    <scope>NUCLEOTIDE SEQUENCE [LARGE SCALE GENOMIC DNA]</scope>
    <source>
        <strain evidence="2 3">JCM 14302</strain>
    </source>
</reference>
<feature type="transmembrane region" description="Helical" evidence="1">
    <location>
        <begin position="173"/>
        <end position="195"/>
    </location>
</feature>
<sequence>MTTATFSAPAPATTLRTTARLSFGHVLRSEWVKFRTVRSTWWTMGSTVVVMMLFGVVMAASLNFAADRPEQAGELGSVSTVQALVLGYIFAQLALAVLGALSMTTEYSTGMIRSTFSAVPARLPAFGAKVVVVAGASLVVAVVGLAASYLVTAPLLAGNDLVPDLGDRVVQRVLLACVGYLTCVAVLAVAVGAILRHPAGTIFTLATLLFVVPMITEFVPHDGVQDVVRFLPMNLGTAMMAVTAADAGRVEVLTPGAAALALGVWTVVPLAVAALLLRRRDV</sequence>
<feature type="transmembrane region" description="Helical" evidence="1">
    <location>
        <begin position="41"/>
        <end position="65"/>
    </location>
</feature>
<comment type="caution">
    <text evidence="2">The sequence shown here is derived from an EMBL/GenBank/DDBJ whole genome shotgun (WGS) entry which is preliminary data.</text>
</comment>
<proteinExistence type="predicted"/>
<keyword evidence="3" id="KW-1185">Reference proteome</keyword>
<accession>A0A4Y8R7F1</accession>
<feature type="transmembrane region" description="Helical" evidence="1">
    <location>
        <begin position="257"/>
        <end position="277"/>
    </location>
</feature>
<evidence type="ECO:0000256" key="1">
    <source>
        <dbReference type="SAM" id="Phobius"/>
    </source>
</evidence>
<evidence type="ECO:0000313" key="2">
    <source>
        <dbReference type="EMBL" id="TFF17488.1"/>
    </source>
</evidence>
<feature type="transmembrane region" description="Helical" evidence="1">
    <location>
        <begin position="126"/>
        <end position="153"/>
    </location>
</feature>
<dbReference type="Proteomes" id="UP000298003">
    <property type="component" value="Unassembled WGS sequence"/>
</dbReference>
<dbReference type="EMBL" id="SOZH01000001">
    <property type="protein sequence ID" value="TFF17488.1"/>
    <property type="molecule type" value="Genomic_DNA"/>
</dbReference>
<dbReference type="Pfam" id="PF12730">
    <property type="entry name" value="ABC2_membrane_4"/>
    <property type="match status" value="1"/>
</dbReference>
<name>A0A4Y8R7F1_9MICO</name>
<keyword evidence="1" id="KW-0472">Membrane</keyword>
<keyword evidence="1" id="KW-0812">Transmembrane</keyword>
<protein>
    <submittedName>
        <fullName evidence="2">ABC transporter permease</fullName>
    </submittedName>
</protein>
<dbReference type="GeneID" id="95683168"/>
<evidence type="ECO:0000313" key="3">
    <source>
        <dbReference type="Proteomes" id="UP000298003"/>
    </source>
</evidence>
<feature type="transmembrane region" description="Helical" evidence="1">
    <location>
        <begin position="202"/>
        <end position="219"/>
    </location>
</feature>
<keyword evidence="1" id="KW-1133">Transmembrane helix</keyword>
<feature type="transmembrane region" description="Helical" evidence="1">
    <location>
        <begin position="85"/>
        <end position="105"/>
    </location>
</feature>
<gene>
    <name evidence="2" type="ORF">E1O70_01515</name>
</gene>
<dbReference type="AlphaFoldDB" id="A0A4Y8R7F1"/>
<organism evidence="2 3">
    <name type="scientific">Cellulosimicrobium funkei</name>
    <dbReference type="NCBI Taxonomy" id="264251"/>
    <lineage>
        <taxon>Bacteria</taxon>
        <taxon>Bacillati</taxon>
        <taxon>Actinomycetota</taxon>
        <taxon>Actinomycetes</taxon>
        <taxon>Micrococcales</taxon>
        <taxon>Promicromonosporaceae</taxon>
        <taxon>Cellulosimicrobium</taxon>
    </lineage>
</organism>
<dbReference type="RefSeq" id="WP_061269292.1">
    <property type="nucleotide sequence ID" value="NZ_SOZH01000001.1"/>
</dbReference>